<dbReference type="AlphaFoldDB" id="B9E5X5"/>
<dbReference type="PANTHER" id="PTHR47197:SF3">
    <property type="entry name" value="DIHYDRO-HEME D1 DEHYDROGENASE"/>
    <property type="match status" value="1"/>
</dbReference>
<name>B9E5X5_CLOK1</name>
<dbReference type="SUPFAM" id="SSF51004">
    <property type="entry name" value="C-terminal (heme d1) domain of cytochrome cd1-nitrite reductase"/>
    <property type="match status" value="1"/>
</dbReference>
<protein>
    <recommendedName>
        <fullName evidence="3">YncE family protein</fullName>
    </recommendedName>
</protein>
<gene>
    <name evidence="1" type="ordered locus">CKR_2849</name>
</gene>
<sequence>MMVLDYLYVCSTSSDLVSKVNLDDFHEEKKIHLKSDDIIYRVGPQGICVGNDKIITANRYNNAITIIDKKNEVQEESYYIGECCNDAVVYGNNVYIICGDLNSVLIFDLKLKRVVERIPCGNLPYSICLNKERKLLLIANMKDDSITLIDCENREYVKNVRVGCYPTKAVFTVDGKHVLICESNIGSEFKGSIAILSLKNYKIINRIIVGNSPMDIYCNSRYGFVANFGDGTISILDINNYKEKKRIIVGGMPRNVIKYKDNLYIGDNYNNLLIKLNIKNESKKYIPIGGEPTGMIIN</sequence>
<dbReference type="PANTHER" id="PTHR47197">
    <property type="entry name" value="PROTEIN NIRF"/>
    <property type="match status" value="1"/>
</dbReference>
<reference evidence="2" key="1">
    <citation type="submission" date="2005-09" db="EMBL/GenBank/DDBJ databases">
        <title>Complete genome sequence of Clostridium kluyveri and comparative genomics of Clostridia species.</title>
        <authorList>
            <person name="Inui M."/>
            <person name="Nonaka H."/>
            <person name="Shinoda Y."/>
            <person name="Ikenaga Y."/>
            <person name="Abe M."/>
            <person name="Naito K."/>
            <person name="Vertes A.A."/>
            <person name="Yukawa H."/>
        </authorList>
    </citation>
    <scope>NUCLEOTIDE SEQUENCE [LARGE SCALE GENOMIC DNA]</scope>
    <source>
        <strain evidence="2">NBRC 12016</strain>
    </source>
</reference>
<proteinExistence type="predicted"/>
<dbReference type="InterPro" id="IPR011048">
    <property type="entry name" value="Haem_d1_sf"/>
</dbReference>
<dbReference type="Gene3D" id="2.130.10.10">
    <property type="entry name" value="YVTN repeat-like/Quinoprotein amine dehydrogenase"/>
    <property type="match status" value="1"/>
</dbReference>
<accession>B9E5X5</accession>
<dbReference type="Proteomes" id="UP000007969">
    <property type="component" value="Chromosome"/>
</dbReference>
<dbReference type="InterPro" id="IPR051200">
    <property type="entry name" value="Host-pathogen_enzymatic-act"/>
</dbReference>
<dbReference type="EMBL" id="AP009049">
    <property type="protein sequence ID" value="BAH07900.1"/>
    <property type="molecule type" value="Genomic_DNA"/>
</dbReference>
<evidence type="ECO:0000313" key="2">
    <source>
        <dbReference type="Proteomes" id="UP000007969"/>
    </source>
</evidence>
<organism evidence="1 2">
    <name type="scientific">Clostridium kluyveri (strain NBRC 12016)</name>
    <dbReference type="NCBI Taxonomy" id="583346"/>
    <lineage>
        <taxon>Bacteria</taxon>
        <taxon>Bacillati</taxon>
        <taxon>Bacillota</taxon>
        <taxon>Clostridia</taxon>
        <taxon>Eubacteriales</taxon>
        <taxon>Clostridiaceae</taxon>
        <taxon>Clostridium</taxon>
    </lineage>
</organism>
<dbReference type="InterPro" id="IPR015943">
    <property type="entry name" value="WD40/YVTN_repeat-like_dom_sf"/>
</dbReference>
<evidence type="ECO:0000313" key="1">
    <source>
        <dbReference type="EMBL" id="BAH07900.1"/>
    </source>
</evidence>
<evidence type="ECO:0008006" key="3">
    <source>
        <dbReference type="Google" id="ProtNLM"/>
    </source>
</evidence>
<dbReference type="HOGENOM" id="CLU_079908_0_0_9"/>
<dbReference type="KEGG" id="ckr:CKR_2849"/>